<gene>
    <name evidence="1" type="ORF">HOT0M-10G7_0023</name>
</gene>
<name>Q1PJJ6_PROMR</name>
<reference evidence="1" key="2">
    <citation type="submission" date="2006-04" db="EMBL/GenBank/DDBJ databases">
        <title>Sequencing of the draft fosmids and assembly of Prochlorococcus marinus environmental genome fragment.</title>
        <authorList>
            <consortium name="US DOE Joint Genome Institute (JGI)"/>
            <person name="Copeland A."/>
            <person name="Lucas S."/>
            <person name="Lapidus A."/>
            <person name="Barry K."/>
            <person name="Detter J.C."/>
            <person name="Glavina T."/>
            <person name="Hammon N."/>
            <person name="Israni S."/>
            <person name="Richardson P."/>
        </authorList>
    </citation>
    <scope>NUCLEOTIDE SEQUENCE</scope>
</reference>
<dbReference type="EMBL" id="DQ366733">
    <property type="protein sequence ID" value="ABE11372.1"/>
    <property type="molecule type" value="Genomic_DNA"/>
</dbReference>
<evidence type="ECO:0000313" key="1">
    <source>
        <dbReference type="EMBL" id="ABE11372.1"/>
    </source>
</evidence>
<organism evidence="1">
    <name type="scientific">uncultured Prochlorococcus marinus clone HOT0M-10G7</name>
    <dbReference type="NCBI Taxonomy" id="379385"/>
    <lineage>
        <taxon>Bacteria</taxon>
        <taxon>Bacillati</taxon>
        <taxon>Cyanobacteriota</taxon>
        <taxon>Cyanophyceae</taxon>
        <taxon>Synechococcales</taxon>
        <taxon>Prochlorococcaceae</taxon>
        <taxon>Prochlorococcus</taxon>
    </lineage>
</organism>
<reference evidence="1" key="1">
    <citation type="journal article" date="2006" name="Science">
        <title>Genomic islands and the ecology and evolution of Prochlorococcus.</title>
        <authorList>
            <person name="Coleman M.L."/>
            <person name="Sullivan M.B."/>
            <person name="Martiny A.C."/>
            <person name="Steglich C."/>
            <person name="Barry K."/>
            <person name="Delong E.F."/>
            <person name="Chisholm S.W."/>
        </authorList>
    </citation>
    <scope>NUCLEOTIDE SEQUENCE</scope>
</reference>
<proteinExistence type="predicted"/>
<accession>Q1PJJ6</accession>
<sequence length="74" mass="8284">MIISSSEQKTYPCSLSTFFTIISNSEKGQPKVETTNVLGIEKKELIALYFRSNFKTELVPLPITTKVVPFPSSK</sequence>
<dbReference type="AlphaFoldDB" id="Q1PJJ6"/>
<protein>
    <submittedName>
        <fullName evidence="1">Uncharacterized protein</fullName>
    </submittedName>
</protein>